<evidence type="ECO:0000259" key="6">
    <source>
        <dbReference type="PROSITE" id="PS50850"/>
    </source>
</evidence>
<proteinExistence type="predicted"/>
<dbReference type="InterPro" id="IPR036259">
    <property type="entry name" value="MFS_trans_sf"/>
</dbReference>
<dbReference type="InterPro" id="IPR020846">
    <property type="entry name" value="MFS_dom"/>
</dbReference>
<dbReference type="GO" id="GO:0022857">
    <property type="term" value="F:transmembrane transporter activity"/>
    <property type="evidence" value="ECO:0007669"/>
    <property type="project" value="InterPro"/>
</dbReference>
<dbReference type="PROSITE" id="PS50850">
    <property type="entry name" value="MFS"/>
    <property type="match status" value="1"/>
</dbReference>
<feature type="domain" description="Major facilitator superfamily (MFS) profile" evidence="6">
    <location>
        <begin position="50"/>
        <end position="445"/>
    </location>
</feature>
<dbReference type="PANTHER" id="PTHR10924:SF6">
    <property type="entry name" value="SOLUTE CARRIER FAMILY 49 MEMBER A3"/>
    <property type="match status" value="1"/>
</dbReference>
<name>A0A8H7RVB9_9FUNG</name>
<dbReference type="EMBL" id="JAEPRB010000228">
    <property type="protein sequence ID" value="KAG2218459.1"/>
    <property type="molecule type" value="Genomic_DNA"/>
</dbReference>
<dbReference type="GO" id="GO:0016020">
    <property type="term" value="C:membrane"/>
    <property type="evidence" value="ECO:0007669"/>
    <property type="project" value="UniProtKB-SubCell"/>
</dbReference>
<feature type="transmembrane region" description="Helical" evidence="5">
    <location>
        <begin position="90"/>
        <end position="110"/>
    </location>
</feature>
<keyword evidence="2 5" id="KW-0812">Transmembrane</keyword>
<keyword evidence="4 5" id="KW-0472">Membrane</keyword>
<dbReference type="Gene3D" id="1.20.1250.20">
    <property type="entry name" value="MFS general substrate transporter like domains"/>
    <property type="match status" value="2"/>
</dbReference>
<feature type="transmembrane region" description="Helical" evidence="5">
    <location>
        <begin position="259"/>
        <end position="284"/>
    </location>
</feature>
<organism evidence="7 8">
    <name type="scientific">Circinella minor</name>
    <dbReference type="NCBI Taxonomy" id="1195481"/>
    <lineage>
        <taxon>Eukaryota</taxon>
        <taxon>Fungi</taxon>
        <taxon>Fungi incertae sedis</taxon>
        <taxon>Mucoromycota</taxon>
        <taxon>Mucoromycotina</taxon>
        <taxon>Mucoromycetes</taxon>
        <taxon>Mucorales</taxon>
        <taxon>Lichtheimiaceae</taxon>
        <taxon>Circinella</taxon>
    </lineage>
</organism>
<feature type="transmembrane region" description="Helical" evidence="5">
    <location>
        <begin position="324"/>
        <end position="344"/>
    </location>
</feature>
<feature type="transmembrane region" description="Helical" evidence="5">
    <location>
        <begin position="296"/>
        <end position="317"/>
    </location>
</feature>
<evidence type="ECO:0000256" key="4">
    <source>
        <dbReference type="ARBA" id="ARBA00023136"/>
    </source>
</evidence>
<sequence>MLSKIINKSFVQKRKDDVDDGDAGSCTQTVVDDTINDLSPPLLKTYPQAWLVLFFLVMLRTAVSVFQFTFSVVPNLTAEYFSVSLTGVNWLANVQCLVYVFFSFFTGWLFEKLGVKRSLILAGFLCAAGSAIRFIAIKLNSFPIVMVGQVIGSAASPLSLNIMTMFASTWFTENKRATAGMFVASNYGAILGMFMIPAITTKLEQIPMTLMVVTIIAAVAFIPLFFIPAKPPTPPSLVQDQQKPSFFSGLKLLSKNYNFWILFLVHSLNVGLSIAFGTIFTQVISPYGYTDTEAGQLNAIAFFAGTLGCSVAGPVLDKTKQHKLFLKLIAPMVLVSDLGFIFIIRKEAFAAILFVMTINQFFLSFLVPVAIELGSETTYPVSDATTSSILWQGAQICGFVLVIIMDMVRDPQGSPPNNLYKALIIQATVAGVVMVLAFLFQGPMARSEAIAWQKEQEERFKGQEDKSTFQKLATTTTATSVLDGTLSLETTLTKNVINDGSHQHEIIDQEKRNDNNLISSYTRHY</sequence>
<evidence type="ECO:0000313" key="8">
    <source>
        <dbReference type="Proteomes" id="UP000646827"/>
    </source>
</evidence>
<dbReference type="InterPro" id="IPR049680">
    <property type="entry name" value="FLVCR1-2_SLC49-like"/>
</dbReference>
<gene>
    <name evidence="7" type="ORF">INT45_003003</name>
</gene>
<feature type="transmembrane region" description="Helical" evidence="5">
    <location>
        <begin position="142"/>
        <end position="167"/>
    </location>
</feature>
<dbReference type="InterPro" id="IPR011701">
    <property type="entry name" value="MFS"/>
</dbReference>
<evidence type="ECO:0000313" key="7">
    <source>
        <dbReference type="EMBL" id="KAG2218459.1"/>
    </source>
</evidence>
<evidence type="ECO:0000256" key="5">
    <source>
        <dbReference type="SAM" id="Phobius"/>
    </source>
</evidence>
<feature type="transmembrane region" description="Helical" evidence="5">
    <location>
        <begin position="420"/>
        <end position="440"/>
    </location>
</feature>
<dbReference type="OrthoDB" id="422206at2759"/>
<comment type="caution">
    <text evidence="7">The sequence shown here is derived from an EMBL/GenBank/DDBJ whole genome shotgun (WGS) entry which is preliminary data.</text>
</comment>
<accession>A0A8H7RVB9</accession>
<evidence type="ECO:0000256" key="2">
    <source>
        <dbReference type="ARBA" id="ARBA00022692"/>
    </source>
</evidence>
<feature type="transmembrane region" description="Helical" evidence="5">
    <location>
        <begin position="206"/>
        <end position="227"/>
    </location>
</feature>
<feature type="transmembrane region" description="Helical" evidence="5">
    <location>
        <begin position="119"/>
        <end position="136"/>
    </location>
</feature>
<dbReference type="AlphaFoldDB" id="A0A8H7RVB9"/>
<evidence type="ECO:0000256" key="1">
    <source>
        <dbReference type="ARBA" id="ARBA00004141"/>
    </source>
</evidence>
<feature type="transmembrane region" description="Helical" evidence="5">
    <location>
        <begin position="179"/>
        <end position="200"/>
    </location>
</feature>
<reference evidence="7 8" key="1">
    <citation type="submission" date="2020-12" db="EMBL/GenBank/DDBJ databases">
        <title>Metabolic potential, ecology and presence of endohyphal bacteria is reflected in genomic diversity of Mucoromycotina.</title>
        <authorList>
            <person name="Muszewska A."/>
            <person name="Okrasinska A."/>
            <person name="Steczkiewicz K."/>
            <person name="Drgas O."/>
            <person name="Orlowska M."/>
            <person name="Perlinska-Lenart U."/>
            <person name="Aleksandrzak-Piekarczyk T."/>
            <person name="Szatraj K."/>
            <person name="Zielenkiewicz U."/>
            <person name="Pilsyk S."/>
            <person name="Malc E."/>
            <person name="Mieczkowski P."/>
            <person name="Kruszewska J.S."/>
            <person name="Biernat P."/>
            <person name="Pawlowska J."/>
        </authorList>
    </citation>
    <scope>NUCLEOTIDE SEQUENCE [LARGE SCALE GENOMIC DNA]</scope>
    <source>
        <strain evidence="7 8">CBS 142.35</strain>
    </source>
</reference>
<dbReference type="Proteomes" id="UP000646827">
    <property type="component" value="Unassembled WGS sequence"/>
</dbReference>
<feature type="transmembrane region" description="Helical" evidence="5">
    <location>
        <begin position="49"/>
        <end position="70"/>
    </location>
</feature>
<comment type="subcellular location">
    <subcellularLocation>
        <location evidence="1">Membrane</location>
        <topology evidence="1">Multi-pass membrane protein</topology>
    </subcellularLocation>
</comment>
<protein>
    <recommendedName>
        <fullName evidence="6">Major facilitator superfamily (MFS) profile domain-containing protein</fullName>
    </recommendedName>
</protein>
<keyword evidence="8" id="KW-1185">Reference proteome</keyword>
<dbReference type="Pfam" id="PF07690">
    <property type="entry name" value="MFS_1"/>
    <property type="match status" value="1"/>
</dbReference>
<dbReference type="PANTHER" id="PTHR10924">
    <property type="entry name" value="MAJOR FACILITATOR SUPERFAMILY PROTEIN-RELATED"/>
    <property type="match status" value="1"/>
</dbReference>
<dbReference type="SUPFAM" id="SSF103473">
    <property type="entry name" value="MFS general substrate transporter"/>
    <property type="match status" value="1"/>
</dbReference>
<keyword evidence="3 5" id="KW-1133">Transmembrane helix</keyword>
<feature type="transmembrane region" description="Helical" evidence="5">
    <location>
        <begin position="389"/>
        <end position="408"/>
    </location>
</feature>
<feature type="transmembrane region" description="Helical" evidence="5">
    <location>
        <begin position="350"/>
        <end position="369"/>
    </location>
</feature>
<evidence type="ECO:0000256" key="3">
    <source>
        <dbReference type="ARBA" id="ARBA00022989"/>
    </source>
</evidence>